<keyword evidence="1" id="KW-0472">Membrane</keyword>
<evidence type="ECO:0000313" key="2">
    <source>
        <dbReference type="EMBL" id="MST90167.1"/>
    </source>
</evidence>
<keyword evidence="3" id="KW-1185">Reference proteome</keyword>
<dbReference type="Proteomes" id="UP000442619">
    <property type="component" value="Unassembled WGS sequence"/>
</dbReference>
<dbReference type="InterPro" id="IPR012902">
    <property type="entry name" value="N_methyl_site"/>
</dbReference>
<feature type="transmembrane region" description="Helical" evidence="1">
    <location>
        <begin position="12"/>
        <end position="36"/>
    </location>
</feature>
<name>A0A844FW29_9FIRM</name>
<dbReference type="NCBIfam" id="TIGR02532">
    <property type="entry name" value="IV_pilin_GFxxxE"/>
    <property type="match status" value="1"/>
</dbReference>
<gene>
    <name evidence="2" type="ORF">FYJ79_11435</name>
</gene>
<sequence>MRVNKNKGFTLIEIIVVTVILAVLMAVAVPSVMSYINEANDAKYVAVARAAFLNARRAFVYEYSANGKVDNGAYNKIQIYVGTFGLDKKYLDQVIEEIGPRKDYGDQVKSLYLCKMKLTPSKTGIASMTVGIQFKDGKGYKLVTIESNNKMTVGKEYLDNLTGVTRGTLS</sequence>
<organism evidence="2 3">
    <name type="scientific">Sharpea porci</name>
    <dbReference type="NCBI Taxonomy" id="2652286"/>
    <lineage>
        <taxon>Bacteria</taxon>
        <taxon>Bacillati</taxon>
        <taxon>Bacillota</taxon>
        <taxon>Erysipelotrichia</taxon>
        <taxon>Erysipelotrichales</taxon>
        <taxon>Coprobacillaceae</taxon>
        <taxon>Sharpea</taxon>
    </lineage>
</organism>
<proteinExistence type="predicted"/>
<dbReference type="Pfam" id="PF07963">
    <property type="entry name" value="N_methyl"/>
    <property type="match status" value="1"/>
</dbReference>
<evidence type="ECO:0000313" key="3">
    <source>
        <dbReference type="Proteomes" id="UP000442619"/>
    </source>
</evidence>
<dbReference type="InterPro" id="IPR045584">
    <property type="entry name" value="Pilin-like"/>
</dbReference>
<accession>A0A844FW29</accession>
<dbReference type="Gene3D" id="3.30.700.10">
    <property type="entry name" value="Glycoprotein, Type 4 Pilin"/>
    <property type="match status" value="1"/>
</dbReference>
<reference evidence="2 3" key="1">
    <citation type="submission" date="2019-08" db="EMBL/GenBank/DDBJ databases">
        <title>In-depth cultivation of the pig gut microbiome towards novel bacterial diversity and tailored functional studies.</title>
        <authorList>
            <person name="Wylensek D."/>
            <person name="Hitch T.C.A."/>
            <person name="Clavel T."/>
        </authorList>
    </citation>
    <scope>NUCLEOTIDE SEQUENCE [LARGE SCALE GENOMIC DNA]</scope>
    <source>
        <strain evidence="2 3">CA-Schmier-601-WT-3</strain>
    </source>
</reference>
<dbReference type="PROSITE" id="PS00409">
    <property type="entry name" value="PROKAR_NTER_METHYL"/>
    <property type="match status" value="1"/>
</dbReference>
<comment type="caution">
    <text evidence="2">The sequence shown here is derived from an EMBL/GenBank/DDBJ whole genome shotgun (WGS) entry which is preliminary data.</text>
</comment>
<dbReference type="SUPFAM" id="SSF54523">
    <property type="entry name" value="Pili subunits"/>
    <property type="match status" value="1"/>
</dbReference>
<protein>
    <submittedName>
        <fullName evidence="2">Type II secretion system protein</fullName>
    </submittedName>
</protein>
<dbReference type="AlphaFoldDB" id="A0A844FW29"/>
<dbReference type="EMBL" id="VUNM01000041">
    <property type="protein sequence ID" value="MST90167.1"/>
    <property type="molecule type" value="Genomic_DNA"/>
</dbReference>
<dbReference type="RefSeq" id="WP_154518560.1">
    <property type="nucleotide sequence ID" value="NZ_VUNM01000041.1"/>
</dbReference>
<evidence type="ECO:0000256" key="1">
    <source>
        <dbReference type="SAM" id="Phobius"/>
    </source>
</evidence>
<keyword evidence="1" id="KW-0812">Transmembrane</keyword>
<keyword evidence="1" id="KW-1133">Transmembrane helix</keyword>